<reference evidence="2 3" key="1">
    <citation type="journal article" date="2016" name="Mol. Biol. Evol.">
        <title>Comparative Genomics of Early-Diverging Mushroom-Forming Fungi Provides Insights into the Origins of Lignocellulose Decay Capabilities.</title>
        <authorList>
            <person name="Nagy L.G."/>
            <person name="Riley R."/>
            <person name="Tritt A."/>
            <person name="Adam C."/>
            <person name="Daum C."/>
            <person name="Floudas D."/>
            <person name="Sun H."/>
            <person name="Yadav J.S."/>
            <person name="Pangilinan J."/>
            <person name="Larsson K.H."/>
            <person name="Matsuura K."/>
            <person name="Barry K."/>
            <person name="Labutti K."/>
            <person name="Kuo R."/>
            <person name="Ohm R.A."/>
            <person name="Bhattacharya S.S."/>
            <person name="Shirouzu T."/>
            <person name="Yoshinaga Y."/>
            <person name="Martin F.M."/>
            <person name="Grigoriev I.V."/>
            <person name="Hibbett D.S."/>
        </authorList>
    </citation>
    <scope>NUCLEOTIDE SEQUENCE [LARGE SCALE GENOMIC DNA]</scope>
    <source>
        <strain evidence="2 3">HHB14362 ss-1</strain>
    </source>
</reference>
<dbReference type="AlphaFoldDB" id="A0A165PFT5"/>
<keyword evidence="3" id="KW-1185">Reference proteome</keyword>
<dbReference type="EMBL" id="KV425612">
    <property type="protein sequence ID" value="KZT20980.1"/>
    <property type="molecule type" value="Genomic_DNA"/>
</dbReference>
<feature type="transmembrane region" description="Helical" evidence="1">
    <location>
        <begin position="54"/>
        <end position="77"/>
    </location>
</feature>
<keyword evidence="1" id="KW-1133">Transmembrane helix</keyword>
<keyword evidence="1" id="KW-0472">Membrane</keyword>
<organism evidence="2 3">
    <name type="scientific">Neolentinus lepideus HHB14362 ss-1</name>
    <dbReference type="NCBI Taxonomy" id="1314782"/>
    <lineage>
        <taxon>Eukaryota</taxon>
        <taxon>Fungi</taxon>
        <taxon>Dikarya</taxon>
        <taxon>Basidiomycota</taxon>
        <taxon>Agaricomycotina</taxon>
        <taxon>Agaricomycetes</taxon>
        <taxon>Gloeophyllales</taxon>
        <taxon>Gloeophyllaceae</taxon>
        <taxon>Neolentinus</taxon>
    </lineage>
</organism>
<gene>
    <name evidence="2" type="ORF">NEOLEDRAFT_805788</name>
</gene>
<proteinExistence type="predicted"/>
<evidence type="ECO:0000313" key="2">
    <source>
        <dbReference type="EMBL" id="KZT20980.1"/>
    </source>
</evidence>
<accession>A0A165PFT5</accession>
<dbReference type="InParanoid" id="A0A165PFT5"/>
<evidence type="ECO:0000256" key="1">
    <source>
        <dbReference type="SAM" id="Phobius"/>
    </source>
</evidence>
<evidence type="ECO:0000313" key="3">
    <source>
        <dbReference type="Proteomes" id="UP000076761"/>
    </source>
</evidence>
<keyword evidence="1" id="KW-0812">Transmembrane</keyword>
<dbReference type="Proteomes" id="UP000076761">
    <property type="component" value="Unassembled WGS sequence"/>
</dbReference>
<protein>
    <submittedName>
        <fullName evidence="2">Uncharacterized protein</fullName>
    </submittedName>
</protein>
<sequence length="198" mass="22554">MLALQLGIDARFPTCCPRKSSPKLMKRSTLCVTICPHDKSRLTKYHHCRPDRRIMFMAMYAVYWWLLLAGILATAFAGNYTTLVDPVLPPTSLSDAPQCRMQTNSLRQSSLATVQRLPIRQPSSIQEKHYSALPVNSANSHHRGFYRSVGISRTSIPREVNTTIHSAFLADFYLDYEVYHAFIDASCGLRRTVDYLRL</sequence>
<name>A0A165PFT5_9AGAM</name>